<protein>
    <submittedName>
        <fullName evidence="2">Heavy metal transport/detoxification protein</fullName>
    </submittedName>
</protein>
<evidence type="ECO:0000313" key="2">
    <source>
        <dbReference type="EMBL" id="ABG65261.1"/>
    </source>
</evidence>
<dbReference type="InterPro" id="IPR006121">
    <property type="entry name" value="HMA_dom"/>
</dbReference>
<evidence type="ECO:0000259" key="1">
    <source>
        <dbReference type="PROSITE" id="PS50846"/>
    </source>
</evidence>
<organism evidence="2">
    <name type="scientific">Chelativorans sp. (strain BNC1)</name>
    <dbReference type="NCBI Taxonomy" id="266779"/>
    <lineage>
        <taxon>Bacteria</taxon>
        <taxon>Pseudomonadati</taxon>
        <taxon>Pseudomonadota</taxon>
        <taxon>Alphaproteobacteria</taxon>
        <taxon>Hyphomicrobiales</taxon>
        <taxon>Phyllobacteriaceae</taxon>
        <taxon>Chelativorans</taxon>
    </lineage>
</organism>
<sequence length="73" mass="7743">MRHEKEILVQFHIKNMSCGGCVRSVTKAVQSVDPAATVLADPATKKVEVTSDQPRALLEAALKEAGYPPAPAA</sequence>
<dbReference type="GO" id="GO:0046872">
    <property type="term" value="F:metal ion binding"/>
    <property type="evidence" value="ECO:0007669"/>
    <property type="project" value="InterPro"/>
</dbReference>
<dbReference type="SUPFAM" id="SSF55008">
    <property type="entry name" value="HMA, heavy metal-associated domain"/>
    <property type="match status" value="1"/>
</dbReference>
<name>Q11BG4_CHESB</name>
<dbReference type="PROSITE" id="PS50846">
    <property type="entry name" value="HMA_2"/>
    <property type="match status" value="1"/>
</dbReference>
<dbReference type="Pfam" id="PF00403">
    <property type="entry name" value="HMA"/>
    <property type="match status" value="1"/>
</dbReference>
<dbReference type="CDD" id="cd00371">
    <property type="entry name" value="HMA"/>
    <property type="match status" value="1"/>
</dbReference>
<dbReference type="InterPro" id="IPR036163">
    <property type="entry name" value="HMA_dom_sf"/>
</dbReference>
<gene>
    <name evidence="2" type="ordered locus">Meso_3894</name>
</gene>
<dbReference type="HOGENOM" id="CLU_134973_5_0_5"/>
<reference evidence="2" key="1">
    <citation type="submission" date="2006-06" db="EMBL/GenBank/DDBJ databases">
        <title>Complete sequence of chromosome of Chelativorans sp. BNC1.</title>
        <authorList>
            <consortium name="US DOE Joint Genome Institute"/>
            <person name="Copeland A."/>
            <person name="Lucas S."/>
            <person name="Lapidus A."/>
            <person name="Barry K."/>
            <person name="Detter J.C."/>
            <person name="Glavina del Rio T."/>
            <person name="Hammon N."/>
            <person name="Israni S."/>
            <person name="Dalin E."/>
            <person name="Tice H."/>
            <person name="Pitluck S."/>
            <person name="Chertkov O."/>
            <person name="Brettin T."/>
            <person name="Bruce D."/>
            <person name="Han C."/>
            <person name="Tapia R."/>
            <person name="Gilna P."/>
            <person name="Schmutz J."/>
            <person name="Larimer F."/>
            <person name="Land M."/>
            <person name="Hauser L."/>
            <person name="Kyrpides N."/>
            <person name="Mikhailova N."/>
            <person name="Richardson P."/>
        </authorList>
    </citation>
    <scope>NUCLEOTIDE SEQUENCE</scope>
    <source>
        <strain evidence="2">BNC1</strain>
    </source>
</reference>
<dbReference type="KEGG" id="mes:Meso_3894"/>
<dbReference type="Gene3D" id="3.30.70.100">
    <property type="match status" value="1"/>
</dbReference>
<dbReference type="STRING" id="266779.Meso_3894"/>
<accession>Q11BG4</accession>
<dbReference type="AlphaFoldDB" id="Q11BG4"/>
<proteinExistence type="predicted"/>
<dbReference type="eggNOG" id="COG2608">
    <property type="taxonomic scope" value="Bacteria"/>
</dbReference>
<feature type="domain" description="HMA" evidence="1">
    <location>
        <begin position="7"/>
        <end position="70"/>
    </location>
</feature>
<dbReference type="EMBL" id="CP000390">
    <property type="protein sequence ID" value="ABG65261.1"/>
    <property type="molecule type" value="Genomic_DNA"/>
</dbReference>